<proteinExistence type="predicted"/>
<comment type="caution">
    <text evidence="1">The sequence shown here is derived from an EMBL/GenBank/DDBJ whole genome shotgun (WGS) entry which is preliminary data.</text>
</comment>
<organism evidence="1 2">
    <name type="scientific">Lactococcus garvieae TRF1</name>
    <dbReference type="NCBI Taxonomy" id="1380772"/>
    <lineage>
        <taxon>Bacteria</taxon>
        <taxon>Bacillati</taxon>
        <taxon>Bacillota</taxon>
        <taxon>Bacilli</taxon>
        <taxon>Lactobacillales</taxon>
        <taxon>Streptococcaceae</taxon>
        <taxon>Lactococcus</taxon>
    </lineage>
</organism>
<reference evidence="1 2" key="1">
    <citation type="submission" date="2013-07" db="EMBL/GenBank/DDBJ databases">
        <title>Isolation of Lactococcus garvieae strain TRF1 from the fecal material of a timber rattlesnake.</title>
        <authorList>
            <person name="McLaughlin R.W."/>
            <person name="Cochran P.A."/>
            <person name="Dowd S.E."/>
        </authorList>
    </citation>
    <scope>NUCLEOTIDE SEQUENCE [LARGE SCALE GENOMIC DNA]</scope>
    <source>
        <strain evidence="1 2">TRF1</strain>
    </source>
</reference>
<dbReference type="Proteomes" id="UP000018692">
    <property type="component" value="Unassembled WGS sequence"/>
</dbReference>
<sequence length="76" mass="9476">MKFQQNKLKKGMKDILFFVSKKKEPWMICFFRVNLVKWKRFKSRKLEKYRRVELHPSLEWSEAAALYKIRRKHETS</sequence>
<dbReference type="EMBL" id="AVFE01000011">
    <property type="protein sequence ID" value="ETD05099.1"/>
    <property type="molecule type" value="Genomic_DNA"/>
</dbReference>
<name>V8AQ71_9LACT</name>
<protein>
    <submittedName>
        <fullName evidence="1">Uncharacterized protein</fullName>
    </submittedName>
</protein>
<dbReference type="AlphaFoldDB" id="V8AQ71"/>
<evidence type="ECO:0000313" key="2">
    <source>
        <dbReference type="Proteomes" id="UP000018692"/>
    </source>
</evidence>
<accession>V8AQ71</accession>
<evidence type="ECO:0000313" key="1">
    <source>
        <dbReference type="EMBL" id="ETD05099.1"/>
    </source>
</evidence>
<gene>
    <name evidence="1" type="ORF">N568_0104200</name>
</gene>